<dbReference type="EMBL" id="NJIH01000007">
    <property type="protein sequence ID" value="OWT59171.1"/>
    <property type="molecule type" value="Genomic_DNA"/>
</dbReference>
<dbReference type="PANTHER" id="PTHR11695">
    <property type="entry name" value="ALCOHOL DEHYDROGENASE RELATED"/>
    <property type="match status" value="1"/>
</dbReference>
<gene>
    <name evidence="2" type="ORF">CEY11_13395</name>
</gene>
<dbReference type="SMART" id="SM00829">
    <property type="entry name" value="PKS_ER"/>
    <property type="match status" value="1"/>
</dbReference>
<sequence>MKAIYIEQFGGPEVVQFGDLPDPAPGPGQVLVEVHAASVNGADWKVCAGTYASRGNQFTFPVIIGRDFSGVVGAVGTGVDDLKVGDEVFGVLEAGRNGTYAEKIVVGAAIIAKKPAGLSHVNAAALALIGLTATAAIENCLKLQSGETILIQGGAGGVASIAIQIAKHLGARVITTASGPNQPYLRSLGADQVIDYTTTDFTTVVSGCDAVLDTVGGDVALRSFKVLKPGGRAAFIASGAQAPTPERSDVTSLRPAATRARAPLERIMELHKAGAIAVPPIKEYALSDAVEAIRISAARHLQGKLVIKVRD</sequence>
<dbReference type="GO" id="GO:0016491">
    <property type="term" value="F:oxidoreductase activity"/>
    <property type="evidence" value="ECO:0007669"/>
    <property type="project" value="InterPro"/>
</dbReference>
<dbReference type="CDD" id="cd05289">
    <property type="entry name" value="MDR_like_2"/>
    <property type="match status" value="1"/>
</dbReference>
<feature type="domain" description="Enoyl reductase (ER)" evidence="1">
    <location>
        <begin position="10"/>
        <end position="307"/>
    </location>
</feature>
<dbReference type="SUPFAM" id="SSF50129">
    <property type="entry name" value="GroES-like"/>
    <property type="match status" value="1"/>
</dbReference>
<dbReference type="InterPro" id="IPR020843">
    <property type="entry name" value="ER"/>
</dbReference>
<reference evidence="3" key="1">
    <citation type="submission" date="2017-06" db="EMBL/GenBank/DDBJ databases">
        <title>Herbaspirillum phytohormonus sp. nov., isolated from the root nodule of Robinia pseudoacacia in lead-zinc mine.</title>
        <authorList>
            <person name="Fan M."/>
            <person name="Lin Y."/>
        </authorList>
    </citation>
    <scope>NUCLEOTIDE SEQUENCE [LARGE SCALE GENOMIC DNA]</scope>
    <source>
        <strain evidence="3">SC-089</strain>
    </source>
</reference>
<protein>
    <submittedName>
        <fullName evidence="2">NADPH:quinone reductase</fullName>
    </submittedName>
</protein>
<dbReference type="Gene3D" id="3.90.180.10">
    <property type="entry name" value="Medium-chain alcohol dehydrogenases, catalytic domain"/>
    <property type="match status" value="1"/>
</dbReference>
<dbReference type="InterPro" id="IPR050700">
    <property type="entry name" value="YIM1/Zinc_Alcohol_DH_Fams"/>
</dbReference>
<evidence type="ECO:0000259" key="1">
    <source>
        <dbReference type="SMART" id="SM00829"/>
    </source>
</evidence>
<dbReference type="Pfam" id="PF08240">
    <property type="entry name" value="ADH_N"/>
    <property type="match status" value="1"/>
</dbReference>
<dbReference type="InterPro" id="IPR011032">
    <property type="entry name" value="GroES-like_sf"/>
</dbReference>
<dbReference type="PANTHER" id="PTHR11695:SF294">
    <property type="entry name" value="RETICULON-4-INTERACTING PROTEIN 1, MITOCHONDRIAL"/>
    <property type="match status" value="1"/>
</dbReference>
<dbReference type="OrthoDB" id="9787435at2"/>
<keyword evidence="3" id="KW-1185">Reference proteome</keyword>
<dbReference type="Pfam" id="PF13602">
    <property type="entry name" value="ADH_zinc_N_2"/>
    <property type="match status" value="1"/>
</dbReference>
<organism evidence="2 3">
    <name type="scientific">Candidimonas nitroreducens</name>
    <dbReference type="NCBI Taxonomy" id="683354"/>
    <lineage>
        <taxon>Bacteria</taxon>
        <taxon>Pseudomonadati</taxon>
        <taxon>Pseudomonadota</taxon>
        <taxon>Betaproteobacteria</taxon>
        <taxon>Burkholderiales</taxon>
        <taxon>Alcaligenaceae</taxon>
        <taxon>Candidimonas</taxon>
    </lineage>
</organism>
<dbReference type="SUPFAM" id="SSF51735">
    <property type="entry name" value="NAD(P)-binding Rossmann-fold domains"/>
    <property type="match status" value="1"/>
</dbReference>
<evidence type="ECO:0000313" key="2">
    <source>
        <dbReference type="EMBL" id="OWT59171.1"/>
    </source>
</evidence>
<name>A0A225MI42_9BURK</name>
<dbReference type="InterPro" id="IPR013154">
    <property type="entry name" value="ADH-like_N"/>
</dbReference>
<dbReference type="Gene3D" id="3.40.50.720">
    <property type="entry name" value="NAD(P)-binding Rossmann-like Domain"/>
    <property type="match status" value="1"/>
</dbReference>
<dbReference type="AlphaFoldDB" id="A0A225MI42"/>
<dbReference type="InterPro" id="IPR036291">
    <property type="entry name" value="NAD(P)-bd_dom_sf"/>
</dbReference>
<accession>A0A225MI42</accession>
<evidence type="ECO:0000313" key="3">
    <source>
        <dbReference type="Proteomes" id="UP000214603"/>
    </source>
</evidence>
<dbReference type="Proteomes" id="UP000214603">
    <property type="component" value="Unassembled WGS sequence"/>
</dbReference>
<dbReference type="RefSeq" id="WP_088603901.1">
    <property type="nucleotide sequence ID" value="NZ_NJIH01000007.1"/>
</dbReference>
<proteinExistence type="predicted"/>
<comment type="caution">
    <text evidence="2">The sequence shown here is derived from an EMBL/GenBank/DDBJ whole genome shotgun (WGS) entry which is preliminary data.</text>
</comment>